<evidence type="ECO:0000256" key="2">
    <source>
        <dbReference type="ARBA" id="ARBA00012438"/>
    </source>
</evidence>
<accession>A0A2W5DF13</accession>
<evidence type="ECO:0000259" key="16">
    <source>
        <dbReference type="PROSITE" id="PS50109"/>
    </source>
</evidence>
<dbReference type="SMART" id="SM00448">
    <property type="entry name" value="REC"/>
    <property type="match status" value="1"/>
</dbReference>
<evidence type="ECO:0000256" key="6">
    <source>
        <dbReference type="ARBA" id="ARBA00022741"/>
    </source>
</evidence>
<proteinExistence type="predicted"/>
<evidence type="ECO:0000256" key="11">
    <source>
        <dbReference type="ARBA" id="ARBA00058004"/>
    </source>
</evidence>
<gene>
    <name evidence="18" type="ORF">DI603_19515</name>
</gene>
<dbReference type="EC" id="2.7.13.3" evidence="2"/>
<dbReference type="InterPro" id="IPR029016">
    <property type="entry name" value="GAF-like_dom_sf"/>
</dbReference>
<dbReference type="Gene3D" id="3.40.50.2300">
    <property type="match status" value="1"/>
</dbReference>
<dbReference type="GO" id="GO:0005524">
    <property type="term" value="F:ATP binding"/>
    <property type="evidence" value="ECO:0007669"/>
    <property type="project" value="UniProtKB-KW"/>
</dbReference>
<evidence type="ECO:0000256" key="13">
    <source>
        <dbReference type="ARBA" id="ARBA00068150"/>
    </source>
</evidence>
<dbReference type="PROSITE" id="PS50110">
    <property type="entry name" value="RESPONSE_REGULATORY"/>
    <property type="match status" value="1"/>
</dbReference>
<dbReference type="CDD" id="cd16922">
    <property type="entry name" value="HATPase_EvgS-ArcB-TorS-like"/>
    <property type="match status" value="1"/>
</dbReference>
<dbReference type="FunFam" id="3.30.565.10:FF:000010">
    <property type="entry name" value="Sensor histidine kinase RcsC"/>
    <property type="match status" value="1"/>
</dbReference>
<evidence type="ECO:0000256" key="12">
    <source>
        <dbReference type="ARBA" id="ARBA00064003"/>
    </source>
</evidence>
<dbReference type="EMBL" id="QFOD01000023">
    <property type="protein sequence ID" value="PZP28354.1"/>
    <property type="molecule type" value="Genomic_DNA"/>
</dbReference>
<dbReference type="CDD" id="cd17546">
    <property type="entry name" value="REC_hyHK_CKI1_RcsC-like"/>
    <property type="match status" value="1"/>
</dbReference>
<dbReference type="Gene3D" id="1.10.287.130">
    <property type="match status" value="1"/>
</dbReference>
<organism evidence="18 19">
    <name type="scientific">Roseateles depolymerans</name>
    <dbReference type="NCBI Taxonomy" id="76731"/>
    <lineage>
        <taxon>Bacteria</taxon>
        <taxon>Pseudomonadati</taxon>
        <taxon>Pseudomonadota</taxon>
        <taxon>Betaproteobacteria</taxon>
        <taxon>Burkholderiales</taxon>
        <taxon>Sphaerotilaceae</taxon>
        <taxon>Roseateles</taxon>
    </lineage>
</organism>
<dbReference type="PRINTS" id="PR00344">
    <property type="entry name" value="BCTRLSENSOR"/>
</dbReference>
<dbReference type="InterPro" id="IPR003661">
    <property type="entry name" value="HisK_dim/P_dom"/>
</dbReference>
<dbReference type="InterPro" id="IPR003018">
    <property type="entry name" value="GAF"/>
</dbReference>
<dbReference type="SMART" id="SM00387">
    <property type="entry name" value="HATPase_c"/>
    <property type="match status" value="1"/>
</dbReference>
<sequence>MHALAALAWSGQHQRLIDASASRLGDARVLELRLESFIALGDLAAAAAAAEALAELARHRPALAQRALRAQGLVQMRRGDLFGAMTTAEAALRRAGAHPGDRAASLALLSEAQCRGQQEPALALERVREASQLFAALGQAVEQGRCAYVESLLLGMLGRVAEARGAAEAALQQAQASGDLLGQGNAYNALTFNNPDLTDCLRLCKLALAAFAAAGYAERQGTAIHNIGNHYVTLGLNRRALRHYEAALAIWRRTGATALLPYTLTALARLDLEAGAMAAARVWCDEAEALALARQNPGFLSEVARLRGEIAMGDGRPDVAALQFREALAHTPSAAQRMMDLSQLAWAERAAGRLQTALEISAEAVHLHEAQGLAPLENLDLPALWWRRHEVLRAAGRGREAGQALRRAYRFQCLRLARLSDEGMRRNSLNKRPVARALIQAWLAAGQRPRHLDGAIRLDERFGRQVDVGLRLAELTSVNEEYEFLVDESAEISGAERVLLVLQVGEARVLAGSLLPRDEAGGEAALLQAITPWLDEARAGRAASLRHGPDGVPPVWQRSCLVVPLIAERELLGYLYADLDGAFGSFREADRDLLVMLAAQAAVALANLRLRAGLEQRVAERTAELLASKAQVERRADELALLNGLQQGLTPDLGAAGIATRVASQLGALLRGCELRIDWLDPRSGALTPLHGDPLPGASVLWEAPIAAGERVLGRLVVVRGDVDFTADDRRFLSTVAASVGVLLENARLFEEAQAAKAAAERANAAKSAFLATMSHEIRTPMNAIIGMSGLLLDSRLEPEQHEHAATIREAGEALLTIINDILDFSKIEAGRMEIERSAFALRDCIAAAVDLIAPRAREKGLALAVDVTAQVPAGIVSDVTRLRQILLNLLSNAVKFTEVGEVRIELDARPLASGVELHFTVSDTGIGLAPEGLARLFQSFSQADASTTRKYGGTGLGLAISRRMAELMGGRMWAESDGPGQGARFHFTLQAEVATALPAGSARARHQPGAAQGLAERHPLRILLAEDNVVNQKLALRLLQQMGYRADLASNGLEAVESVRRQDYDLVLMDVQMPEMDGLEAARRICAEAARPRIVAMTANAMQGDREVCVAAGMDDYLTKPIRVDELVAAIERTPARGA</sequence>
<keyword evidence="6" id="KW-0547">Nucleotide-binding</keyword>
<dbReference type="SUPFAM" id="SSF47384">
    <property type="entry name" value="Homodimeric domain of signal transducing histidine kinase"/>
    <property type="match status" value="1"/>
</dbReference>
<dbReference type="InterPro" id="IPR001789">
    <property type="entry name" value="Sig_transdc_resp-reg_receiver"/>
</dbReference>
<dbReference type="Pfam" id="PF01590">
    <property type="entry name" value="GAF"/>
    <property type="match status" value="1"/>
</dbReference>
<keyword evidence="4" id="KW-0808">Transferase</keyword>
<dbReference type="InterPro" id="IPR003594">
    <property type="entry name" value="HATPase_dom"/>
</dbReference>
<dbReference type="SUPFAM" id="SSF48452">
    <property type="entry name" value="TPR-like"/>
    <property type="match status" value="1"/>
</dbReference>
<dbReference type="Gene3D" id="3.30.450.40">
    <property type="match status" value="2"/>
</dbReference>
<evidence type="ECO:0000256" key="4">
    <source>
        <dbReference type="ARBA" id="ARBA00022679"/>
    </source>
</evidence>
<dbReference type="SMART" id="SM00388">
    <property type="entry name" value="HisKA"/>
    <property type="match status" value="1"/>
</dbReference>
<keyword evidence="9" id="KW-0902">Two-component regulatory system</keyword>
<dbReference type="SUPFAM" id="SSF52172">
    <property type="entry name" value="CheY-like"/>
    <property type="match status" value="1"/>
</dbReference>
<comment type="catalytic activity">
    <reaction evidence="1">
        <text>ATP + protein L-histidine = ADP + protein N-phospho-L-histidine.</text>
        <dbReference type="EC" id="2.7.13.3"/>
    </reaction>
</comment>
<evidence type="ECO:0000313" key="19">
    <source>
        <dbReference type="Proteomes" id="UP000249633"/>
    </source>
</evidence>
<evidence type="ECO:0000256" key="10">
    <source>
        <dbReference type="ARBA" id="ARBA00023026"/>
    </source>
</evidence>
<dbReference type="Pfam" id="PF02518">
    <property type="entry name" value="HATPase_c"/>
    <property type="match status" value="1"/>
</dbReference>
<dbReference type="InterPro" id="IPR005467">
    <property type="entry name" value="His_kinase_dom"/>
</dbReference>
<feature type="domain" description="Histidine kinase" evidence="16">
    <location>
        <begin position="773"/>
        <end position="994"/>
    </location>
</feature>
<comment type="subunit">
    <text evidence="12">At low DSF concentrations, interacts with RpfF.</text>
</comment>
<keyword evidence="5" id="KW-0732">Signal</keyword>
<name>A0A2W5DF13_9BURK</name>
<dbReference type="PROSITE" id="PS50109">
    <property type="entry name" value="HIS_KIN"/>
    <property type="match status" value="1"/>
</dbReference>
<comment type="caution">
    <text evidence="18">The sequence shown here is derived from an EMBL/GenBank/DDBJ whole genome shotgun (WGS) entry which is preliminary data.</text>
</comment>
<evidence type="ECO:0000259" key="17">
    <source>
        <dbReference type="PROSITE" id="PS50110"/>
    </source>
</evidence>
<protein>
    <recommendedName>
        <fullName evidence="13">Sensory/regulatory protein RpfC</fullName>
        <ecNumber evidence="2">2.7.13.3</ecNumber>
    </recommendedName>
    <alternativeName>
        <fullName evidence="14">Virulence sensor protein BvgS</fullName>
    </alternativeName>
</protein>
<keyword evidence="3 15" id="KW-0597">Phosphoprotein</keyword>
<dbReference type="InterPro" id="IPR011990">
    <property type="entry name" value="TPR-like_helical_dom_sf"/>
</dbReference>
<dbReference type="SUPFAM" id="SSF55874">
    <property type="entry name" value="ATPase domain of HSP90 chaperone/DNA topoisomerase II/histidine kinase"/>
    <property type="match status" value="1"/>
</dbReference>
<evidence type="ECO:0000256" key="14">
    <source>
        <dbReference type="ARBA" id="ARBA00070152"/>
    </source>
</evidence>
<feature type="modified residue" description="4-aspartylphosphate" evidence="15">
    <location>
        <position position="1071"/>
    </location>
</feature>
<dbReference type="GO" id="GO:0000155">
    <property type="term" value="F:phosphorelay sensor kinase activity"/>
    <property type="evidence" value="ECO:0007669"/>
    <property type="project" value="InterPro"/>
</dbReference>
<dbReference type="Gene3D" id="3.30.565.10">
    <property type="entry name" value="Histidine kinase-like ATPase, C-terminal domain"/>
    <property type="match status" value="1"/>
</dbReference>
<dbReference type="Pfam" id="PF00512">
    <property type="entry name" value="HisKA"/>
    <property type="match status" value="1"/>
</dbReference>
<keyword evidence="7" id="KW-0418">Kinase</keyword>
<dbReference type="InterPro" id="IPR004358">
    <property type="entry name" value="Sig_transdc_His_kin-like_C"/>
</dbReference>
<feature type="domain" description="Response regulatory" evidence="17">
    <location>
        <begin position="1022"/>
        <end position="1136"/>
    </location>
</feature>
<keyword evidence="8" id="KW-0067">ATP-binding</keyword>
<dbReference type="Proteomes" id="UP000249633">
    <property type="component" value="Unassembled WGS sequence"/>
</dbReference>
<dbReference type="PANTHER" id="PTHR45339">
    <property type="entry name" value="HYBRID SIGNAL TRANSDUCTION HISTIDINE KINASE J"/>
    <property type="match status" value="1"/>
</dbReference>
<evidence type="ECO:0000256" key="5">
    <source>
        <dbReference type="ARBA" id="ARBA00022729"/>
    </source>
</evidence>
<evidence type="ECO:0000256" key="15">
    <source>
        <dbReference type="PROSITE-ProRule" id="PRU00169"/>
    </source>
</evidence>
<dbReference type="InterPro" id="IPR011006">
    <property type="entry name" value="CheY-like_superfamily"/>
</dbReference>
<dbReference type="SUPFAM" id="SSF55781">
    <property type="entry name" value="GAF domain-like"/>
    <property type="match status" value="2"/>
</dbReference>
<evidence type="ECO:0000256" key="8">
    <source>
        <dbReference type="ARBA" id="ARBA00022840"/>
    </source>
</evidence>
<evidence type="ECO:0000256" key="9">
    <source>
        <dbReference type="ARBA" id="ARBA00023012"/>
    </source>
</evidence>
<dbReference type="InterPro" id="IPR036890">
    <property type="entry name" value="HATPase_C_sf"/>
</dbReference>
<dbReference type="CDD" id="cd00082">
    <property type="entry name" value="HisKA"/>
    <property type="match status" value="1"/>
</dbReference>
<evidence type="ECO:0000256" key="3">
    <source>
        <dbReference type="ARBA" id="ARBA00022553"/>
    </source>
</evidence>
<dbReference type="SMART" id="SM00065">
    <property type="entry name" value="GAF"/>
    <property type="match status" value="2"/>
</dbReference>
<dbReference type="InterPro" id="IPR036097">
    <property type="entry name" value="HisK_dim/P_sf"/>
</dbReference>
<reference evidence="18 19" key="1">
    <citation type="submission" date="2017-08" db="EMBL/GenBank/DDBJ databases">
        <title>Infants hospitalized years apart are colonized by the same room-sourced microbial strains.</title>
        <authorList>
            <person name="Brooks B."/>
            <person name="Olm M.R."/>
            <person name="Firek B.A."/>
            <person name="Baker R."/>
            <person name="Thomas B.C."/>
            <person name="Morowitz M.J."/>
            <person name="Banfield J.F."/>
        </authorList>
    </citation>
    <scope>NUCLEOTIDE SEQUENCE [LARGE SCALE GENOMIC DNA]</scope>
    <source>
        <strain evidence="18">S2_012_000_R2_81</strain>
    </source>
</reference>
<dbReference type="FunFam" id="1.10.287.130:FF:000002">
    <property type="entry name" value="Two-component osmosensing histidine kinase"/>
    <property type="match status" value="1"/>
</dbReference>
<dbReference type="Gene3D" id="1.25.40.10">
    <property type="entry name" value="Tetratricopeptide repeat domain"/>
    <property type="match status" value="1"/>
</dbReference>
<dbReference type="Pfam" id="PF00072">
    <property type="entry name" value="Response_reg"/>
    <property type="match status" value="1"/>
</dbReference>
<dbReference type="AlphaFoldDB" id="A0A2W5DF13"/>
<evidence type="ECO:0000256" key="7">
    <source>
        <dbReference type="ARBA" id="ARBA00022777"/>
    </source>
</evidence>
<comment type="function">
    <text evidence="11">Member of the two-component regulatory system BvgS/BvgA. Phosphorylates BvgA via a four-step phosphorelay in response to environmental signals.</text>
</comment>
<keyword evidence="10" id="KW-0843">Virulence</keyword>
<evidence type="ECO:0000313" key="18">
    <source>
        <dbReference type="EMBL" id="PZP28354.1"/>
    </source>
</evidence>
<dbReference type="PANTHER" id="PTHR45339:SF1">
    <property type="entry name" value="HYBRID SIGNAL TRANSDUCTION HISTIDINE KINASE J"/>
    <property type="match status" value="1"/>
</dbReference>
<evidence type="ECO:0000256" key="1">
    <source>
        <dbReference type="ARBA" id="ARBA00000085"/>
    </source>
</evidence>